<dbReference type="Proteomes" id="UP001415857">
    <property type="component" value="Unassembled WGS sequence"/>
</dbReference>
<proteinExistence type="predicted"/>
<reference evidence="2 3" key="1">
    <citation type="journal article" date="2024" name="Plant J.">
        <title>Genome sequences and population genomics reveal climatic adaptation and genomic divergence between two closely related sweetgum species.</title>
        <authorList>
            <person name="Xu W.Q."/>
            <person name="Ren C.Q."/>
            <person name="Zhang X.Y."/>
            <person name="Comes H.P."/>
            <person name="Liu X.H."/>
            <person name="Li Y.G."/>
            <person name="Kettle C.J."/>
            <person name="Jalonen R."/>
            <person name="Gaisberger H."/>
            <person name="Ma Y.Z."/>
            <person name="Qiu Y.X."/>
        </authorList>
    </citation>
    <scope>NUCLEOTIDE SEQUENCE [LARGE SCALE GENOMIC DNA]</scope>
    <source>
        <strain evidence="2">Hangzhou</strain>
    </source>
</reference>
<comment type="caution">
    <text evidence="2">The sequence shown here is derived from an EMBL/GenBank/DDBJ whole genome shotgun (WGS) entry which is preliminary data.</text>
</comment>
<dbReference type="AlphaFoldDB" id="A0AAP0WPM9"/>
<protein>
    <submittedName>
        <fullName evidence="2">Uncharacterized protein</fullName>
    </submittedName>
</protein>
<organism evidence="2 3">
    <name type="scientific">Liquidambar formosana</name>
    <name type="common">Formosan gum</name>
    <dbReference type="NCBI Taxonomy" id="63359"/>
    <lineage>
        <taxon>Eukaryota</taxon>
        <taxon>Viridiplantae</taxon>
        <taxon>Streptophyta</taxon>
        <taxon>Embryophyta</taxon>
        <taxon>Tracheophyta</taxon>
        <taxon>Spermatophyta</taxon>
        <taxon>Magnoliopsida</taxon>
        <taxon>eudicotyledons</taxon>
        <taxon>Gunneridae</taxon>
        <taxon>Pentapetalae</taxon>
        <taxon>Saxifragales</taxon>
        <taxon>Altingiaceae</taxon>
        <taxon>Liquidambar</taxon>
    </lineage>
</organism>
<keyword evidence="3" id="KW-1185">Reference proteome</keyword>
<evidence type="ECO:0000313" key="2">
    <source>
        <dbReference type="EMBL" id="KAK9275917.1"/>
    </source>
</evidence>
<feature type="compositionally biased region" description="Polar residues" evidence="1">
    <location>
        <begin position="175"/>
        <end position="184"/>
    </location>
</feature>
<feature type="region of interest" description="Disordered" evidence="1">
    <location>
        <begin position="175"/>
        <end position="199"/>
    </location>
</feature>
<gene>
    <name evidence="2" type="ORF">L1049_023191</name>
</gene>
<dbReference type="EMBL" id="JBBPBK010000011">
    <property type="protein sequence ID" value="KAK9275917.1"/>
    <property type="molecule type" value="Genomic_DNA"/>
</dbReference>
<evidence type="ECO:0000313" key="3">
    <source>
        <dbReference type="Proteomes" id="UP001415857"/>
    </source>
</evidence>
<sequence>MHNSLVTELEDDGHDVVTVLSANKPSILLFVDRSSDSSATREKSKVALDAFRELALNYQTSHHMGGQNNDKPAKSSVQSFQAFKSTSEHHRLELSPTSQKIEVKDKTSIMIINEGKHVSLDNVASDLHGTSLHEILAYFLQHKKEAKLSSLAKESGFQLLSDDFDVKIEDTLPSQTEVQSNQVSPGLPMEGLVRSSDNLNKDRPYIASISALEKEEISRPT</sequence>
<name>A0AAP0WPM9_LIQFO</name>
<accession>A0AAP0WPM9</accession>
<evidence type="ECO:0000256" key="1">
    <source>
        <dbReference type="SAM" id="MobiDB-lite"/>
    </source>
</evidence>